<comment type="caution">
    <text evidence="2">The sequence shown here is derived from an EMBL/GenBank/DDBJ whole genome shotgun (WGS) entry which is preliminary data.</text>
</comment>
<evidence type="ECO:0000313" key="3">
    <source>
        <dbReference type="Proteomes" id="UP001432027"/>
    </source>
</evidence>
<protein>
    <submittedName>
        <fullName evidence="2">Uncharacterized protein</fullName>
    </submittedName>
</protein>
<proteinExistence type="predicted"/>
<sequence>MFAGAKKIGAVIGIVVLILAGIAGIVLFVWWYRVREAQKREAASTRGLEQKNDSIIDEIQVDEPKTIKL</sequence>
<dbReference type="AlphaFoldDB" id="A0AAV5TRP5"/>
<evidence type="ECO:0000313" key="2">
    <source>
        <dbReference type="EMBL" id="GMS96857.1"/>
    </source>
</evidence>
<keyword evidence="1" id="KW-0472">Membrane</keyword>
<accession>A0AAV5TRP5</accession>
<name>A0AAV5TRP5_9BILA</name>
<gene>
    <name evidence="2" type="ORF">PENTCL1PPCAC_19032</name>
</gene>
<feature type="transmembrane region" description="Helical" evidence="1">
    <location>
        <begin position="12"/>
        <end position="32"/>
    </location>
</feature>
<keyword evidence="3" id="KW-1185">Reference proteome</keyword>
<dbReference type="Proteomes" id="UP001432027">
    <property type="component" value="Unassembled WGS sequence"/>
</dbReference>
<keyword evidence="1" id="KW-1133">Transmembrane helix</keyword>
<dbReference type="EMBL" id="BTSX01000004">
    <property type="protein sequence ID" value="GMS96857.1"/>
    <property type="molecule type" value="Genomic_DNA"/>
</dbReference>
<keyword evidence="1" id="KW-0812">Transmembrane</keyword>
<organism evidence="2 3">
    <name type="scientific">Pristionchus entomophagus</name>
    <dbReference type="NCBI Taxonomy" id="358040"/>
    <lineage>
        <taxon>Eukaryota</taxon>
        <taxon>Metazoa</taxon>
        <taxon>Ecdysozoa</taxon>
        <taxon>Nematoda</taxon>
        <taxon>Chromadorea</taxon>
        <taxon>Rhabditida</taxon>
        <taxon>Rhabditina</taxon>
        <taxon>Diplogasteromorpha</taxon>
        <taxon>Diplogasteroidea</taxon>
        <taxon>Neodiplogasteridae</taxon>
        <taxon>Pristionchus</taxon>
    </lineage>
</organism>
<reference evidence="2" key="1">
    <citation type="submission" date="2023-10" db="EMBL/GenBank/DDBJ databases">
        <title>Genome assembly of Pristionchus species.</title>
        <authorList>
            <person name="Yoshida K."/>
            <person name="Sommer R.J."/>
        </authorList>
    </citation>
    <scope>NUCLEOTIDE SEQUENCE</scope>
    <source>
        <strain evidence="2">RS0144</strain>
    </source>
</reference>
<evidence type="ECO:0000256" key="1">
    <source>
        <dbReference type="SAM" id="Phobius"/>
    </source>
</evidence>